<dbReference type="PANTHER" id="PTHR24359">
    <property type="entry name" value="SERINE/THREONINE-PROTEIN KINASE SBK1"/>
    <property type="match status" value="1"/>
</dbReference>
<dbReference type="Proteomes" id="UP000667349">
    <property type="component" value="Unassembled WGS sequence"/>
</dbReference>
<accession>A0A836ESZ2</accession>
<dbReference type="InterPro" id="IPR017441">
    <property type="entry name" value="Protein_kinase_ATP_BS"/>
</dbReference>
<feature type="compositionally biased region" description="Basic residues" evidence="4">
    <location>
        <begin position="355"/>
        <end position="364"/>
    </location>
</feature>
<evidence type="ECO:0000313" key="7">
    <source>
        <dbReference type="Proteomes" id="UP000667349"/>
    </source>
</evidence>
<feature type="compositionally biased region" description="Basic and acidic residues" evidence="4">
    <location>
        <begin position="331"/>
        <end position="354"/>
    </location>
</feature>
<dbReference type="GO" id="GO:0005524">
    <property type="term" value="F:ATP binding"/>
    <property type="evidence" value="ECO:0007669"/>
    <property type="project" value="UniProtKB-UniRule"/>
</dbReference>
<dbReference type="Pfam" id="PF00069">
    <property type="entry name" value="Pkinase"/>
    <property type="match status" value="1"/>
</dbReference>
<evidence type="ECO:0000256" key="4">
    <source>
        <dbReference type="SAM" id="MobiDB-lite"/>
    </source>
</evidence>
<evidence type="ECO:0000256" key="1">
    <source>
        <dbReference type="ARBA" id="ARBA00022741"/>
    </source>
</evidence>
<evidence type="ECO:0000256" key="2">
    <source>
        <dbReference type="ARBA" id="ARBA00022840"/>
    </source>
</evidence>
<feature type="non-terminal residue" evidence="6">
    <location>
        <position position="1"/>
    </location>
</feature>
<keyword evidence="7" id="KW-1185">Reference proteome</keyword>
<dbReference type="PROSITE" id="PS50011">
    <property type="entry name" value="PROTEIN_KINASE_DOM"/>
    <property type="match status" value="1"/>
</dbReference>
<dbReference type="EMBL" id="JAANHZ010000795">
    <property type="protein sequence ID" value="KAG5306940.1"/>
    <property type="molecule type" value="Genomic_DNA"/>
</dbReference>
<feature type="region of interest" description="Disordered" evidence="4">
    <location>
        <begin position="82"/>
        <end position="112"/>
    </location>
</feature>
<gene>
    <name evidence="6" type="primary">Sbk1_1</name>
    <name evidence="6" type="ORF">G6Z75_0001336</name>
</gene>
<keyword evidence="2 3" id="KW-0067">ATP-binding</keyword>
<feature type="compositionally biased region" description="Low complexity" evidence="4">
    <location>
        <begin position="385"/>
        <end position="400"/>
    </location>
</feature>
<feature type="compositionally biased region" description="Basic and acidic residues" evidence="4">
    <location>
        <begin position="193"/>
        <end position="240"/>
    </location>
</feature>
<name>A0A836ESZ2_9HYME</name>
<dbReference type="GO" id="GO:0004674">
    <property type="term" value="F:protein serine/threonine kinase activity"/>
    <property type="evidence" value="ECO:0007669"/>
    <property type="project" value="TreeGrafter"/>
</dbReference>
<feature type="binding site" evidence="3">
    <location>
        <position position="608"/>
    </location>
    <ligand>
        <name>ATP</name>
        <dbReference type="ChEBI" id="CHEBI:30616"/>
    </ligand>
</feature>
<evidence type="ECO:0000256" key="3">
    <source>
        <dbReference type="PROSITE-ProRule" id="PRU10141"/>
    </source>
</evidence>
<reference evidence="6" key="1">
    <citation type="submission" date="2020-02" db="EMBL/GenBank/DDBJ databases">
        <title>Relaxed selection underlies rapid genomic changes in the transitions from sociality to social parasitism in ants.</title>
        <authorList>
            <person name="Bi X."/>
        </authorList>
    </citation>
    <scope>NUCLEOTIDE SEQUENCE</scope>
    <source>
        <strain evidence="6">BGI-DK2013a</strain>
        <tissue evidence="6">Whole body</tissue>
    </source>
</reference>
<comment type="caution">
    <text evidence="6">The sequence shown here is derived from an EMBL/GenBank/DDBJ whole genome shotgun (WGS) entry which is preliminary data.</text>
</comment>
<feature type="domain" description="Protein kinase" evidence="5">
    <location>
        <begin position="579"/>
        <end position="840"/>
    </location>
</feature>
<evidence type="ECO:0000313" key="6">
    <source>
        <dbReference type="EMBL" id="KAG5306940.1"/>
    </source>
</evidence>
<dbReference type="InterPro" id="IPR008271">
    <property type="entry name" value="Ser/Thr_kinase_AS"/>
</dbReference>
<feature type="region of interest" description="Disordered" evidence="4">
    <location>
        <begin position="193"/>
        <end position="411"/>
    </location>
</feature>
<feature type="non-terminal residue" evidence="6">
    <location>
        <position position="939"/>
    </location>
</feature>
<dbReference type="InterPro" id="IPR000719">
    <property type="entry name" value="Prot_kinase_dom"/>
</dbReference>
<dbReference type="SMART" id="SM00220">
    <property type="entry name" value="S_TKc"/>
    <property type="match status" value="1"/>
</dbReference>
<dbReference type="Gene3D" id="1.10.510.10">
    <property type="entry name" value="Transferase(Phosphotransferase) domain 1"/>
    <property type="match status" value="1"/>
</dbReference>
<dbReference type="PROSITE" id="PS00108">
    <property type="entry name" value="PROTEIN_KINASE_ST"/>
    <property type="match status" value="1"/>
</dbReference>
<dbReference type="PROSITE" id="PS00107">
    <property type="entry name" value="PROTEIN_KINASE_ATP"/>
    <property type="match status" value="1"/>
</dbReference>
<dbReference type="AlphaFoldDB" id="A0A836ESZ2"/>
<protein>
    <submittedName>
        <fullName evidence="6">SBK1 kinase</fullName>
    </submittedName>
</protein>
<organism evidence="6 7">
    <name type="scientific">Acromyrmex insinuator</name>
    <dbReference type="NCBI Taxonomy" id="230686"/>
    <lineage>
        <taxon>Eukaryota</taxon>
        <taxon>Metazoa</taxon>
        <taxon>Ecdysozoa</taxon>
        <taxon>Arthropoda</taxon>
        <taxon>Hexapoda</taxon>
        <taxon>Insecta</taxon>
        <taxon>Pterygota</taxon>
        <taxon>Neoptera</taxon>
        <taxon>Endopterygota</taxon>
        <taxon>Hymenoptera</taxon>
        <taxon>Apocrita</taxon>
        <taxon>Aculeata</taxon>
        <taxon>Formicoidea</taxon>
        <taxon>Formicidae</taxon>
        <taxon>Myrmicinae</taxon>
        <taxon>Acromyrmex</taxon>
    </lineage>
</organism>
<sequence>MSHDTKSYNNKDMRRRSALSFIGGDGSLDIDHVLQSEPWKNIEKFKNSEAGCVQTMLDNFIETITQNNTIEAKEGFLKLIKGDTPAKKTPRSTKGSTKSPIKDLPGISSSTNSNIVETNTVVNNKMLKRQSRCEMEMISQKLSSDTDVKKEIQNISEANVKENVDSNKKMTKKKILQDITNITEENLYTSTPKKVEKTVKKKESTAENKKPKTENSKNKSEKNIQCKEIEKKSKNTKEQAKSSTNILKEEKTPNVKLENNLEKIIPQKLSRNTDNVKEETKKSSKATAKKNANSNKKIKKIVQDKANITEKNLQTSTSKKEASKIRKKKVTKEELKVENKSKTENSENKSEKNVQRKKIQKKSKTTKEQAKNSANMLEKEKKNVNLKNNLECNKVNQNSSKNKENKKVKGKHKKIEMENKCEVIEINCGNLELALIINCIYFLDKSTKLNGKNLKKENPENKLQGSAQLQNSAKCSDNQCSLKAKEDYEKKKQRKKSQKAAKAIEGLSRHITVVKRKMECIKNDLAAMINVRENSGKNKSVFKPILLNQAKMKLHEKKESGIHRIQEVPLEELDLSKEYNVEKTLGEGSFAKVLLATHRTTQTRVVLKAVHQELTSEKDFFREFHYSYHLSPHPNILCSYAVAFKAEKCFVFAQEYAPYGDLAGNVKAGGLNEDACKKIAGQLASALDFIHSKQLAHRDIKLENVLVFAQDMSKVKLCDFGCTKREGTLVNKIRCTWVPFQPPEIHEIIKNERYACKRSSDCWQFGIVLFVCLTGNPPWQSADPIQDPDYSAFQRWLKRRTTKIPPTFRRFTPRLLRYFRRAFEHKPEKRPHVTEINKYLKDSWCISKISHSATSTSVDVSESLARRGDSLLYLDTILDDRHNVDENKNKLRKLLNSYGLETTVDQKVVTKRIWEWVMQCDSNIDTEPGLISSFSTEDM</sequence>
<evidence type="ECO:0000259" key="5">
    <source>
        <dbReference type="PROSITE" id="PS50011"/>
    </source>
</evidence>
<dbReference type="SUPFAM" id="SSF56112">
    <property type="entry name" value="Protein kinase-like (PK-like)"/>
    <property type="match status" value="1"/>
</dbReference>
<proteinExistence type="predicted"/>
<keyword evidence="1 3" id="KW-0547">Nucleotide-binding</keyword>
<dbReference type="InterPro" id="IPR011009">
    <property type="entry name" value="Kinase-like_dom_sf"/>
</dbReference>
<keyword evidence="6" id="KW-0418">Kinase</keyword>
<keyword evidence="6" id="KW-0808">Transferase</keyword>
<dbReference type="PANTHER" id="PTHR24359:SF26">
    <property type="entry name" value="SERINE_THREONINE-PROTEIN KINASE MENG-PO"/>
    <property type="match status" value="1"/>
</dbReference>